<evidence type="ECO:0000313" key="1">
    <source>
        <dbReference type="EMBL" id="TRZ13540.1"/>
    </source>
</evidence>
<dbReference type="OrthoDB" id="9221599at2759"/>
<comment type="caution">
    <text evidence="1">The sequence shown here is derived from an EMBL/GenBank/DDBJ whole genome shotgun (WGS) entry which is preliminary data.</text>
</comment>
<dbReference type="Proteomes" id="UP000796761">
    <property type="component" value="Unassembled WGS sequence"/>
</dbReference>
<reference evidence="1" key="1">
    <citation type="submission" date="2019-04" db="EMBL/GenBank/DDBJ databases">
        <title>Genome assembly of Zosterops borbonicus 15179.</title>
        <authorList>
            <person name="Leroy T."/>
            <person name="Anselmetti Y."/>
            <person name="Tilak M.-K."/>
            <person name="Nabholz B."/>
        </authorList>
    </citation>
    <scope>NUCLEOTIDE SEQUENCE</scope>
    <source>
        <strain evidence="1">HGM_15179</strain>
        <tissue evidence="1">Muscle</tissue>
    </source>
</reference>
<sequence length="188" mass="21030">MGYLSTFHEDSTKLSGAVDMPEGLDAIRRNLNKIKKWNHGNLIIRFNKTKRKVLHLSQGSHGYQHRLGDEQIKSSLAERGLGVLVDERLDMTWPCALAGQKAKSIKSSMASRLREVTLPLCSGGTPPAVLHPALGSSLEEEPGLTEAVQMPMKMIRKLENLSYKYSLRKLGLFSLEKRNLRGYFIAVI</sequence>
<evidence type="ECO:0000313" key="2">
    <source>
        <dbReference type="Proteomes" id="UP000796761"/>
    </source>
</evidence>
<protein>
    <submittedName>
        <fullName evidence="1">Uncharacterized protein</fullName>
    </submittedName>
</protein>
<proteinExistence type="predicted"/>
<dbReference type="EMBL" id="SWJQ01000502">
    <property type="protein sequence ID" value="TRZ13540.1"/>
    <property type="molecule type" value="Genomic_DNA"/>
</dbReference>
<name>A0A8K1G8X4_9PASS</name>
<gene>
    <name evidence="1" type="ORF">HGM15179_013564</name>
</gene>
<keyword evidence="2" id="KW-1185">Reference proteome</keyword>
<organism evidence="1 2">
    <name type="scientific">Zosterops borbonicus</name>
    <dbReference type="NCBI Taxonomy" id="364589"/>
    <lineage>
        <taxon>Eukaryota</taxon>
        <taxon>Metazoa</taxon>
        <taxon>Chordata</taxon>
        <taxon>Craniata</taxon>
        <taxon>Vertebrata</taxon>
        <taxon>Euteleostomi</taxon>
        <taxon>Archelosauria</taxon>
        <taxon>Archosauria</taxon>
        <taxon>Dinosauria</taxon>
        <taxon>Saurischia</taxon>
        <taxon>Theropoda</taxon>
        <taxon>Coelurosauria</taxon>
        <taxon>Aves</taxon>
        <taxon>Neognathae</taxon>
        <taxon>Neoaves</taxon>
        <taxon>Telluraves</taxon>
        <taxon>Australaves</taxon>
        <taxon>Passeriformes</taxon>
        <taxon>Sylvioidea</taxon>
        <taxon>Zosteropidae</taxon>
        <taxon>Zosterops</taxon>
    </lineage>
</organism>
<accession>A0A8K1G8X4</accession>
<dbReference type="AlphaFoldDB" id="A0A8K1G8X4"/>